<protein>
    <submittedName>
        <fullName evidence="2">Uncharacterized protein</fullName>
    </submittedName>
</protein>
<organism evidence="2 3">
    <name type="scientific">Pseudomonas mandelii</name>
    <dbReference type="NCBI Taxonomy" id="75612"/>
    <lineage>
        <taxon>Bacteria</taxon>
        <taxon>Pseudomonadati</taxon>
        <taxon>Pseudomonadota</taxon>
        <taxon>Gammaproteobacteria</taxon>
        <taxon>Pseudomonadales</taxon>
        <taxon>Pseudomonadaceae</taxon>
        <taxon>Pseudomonas</taxon>
    </lineage>
</organism>
<name>A0A502ID15_9PSED</name>
<feature type="region of interest" description="Disordered" evidence="1">
    <location>
        <begin position="1"/>
        <end position="46"/>
    </location>
</feature>
<evidence type="ECO:0000313" key="2">
    <source>
        <dbReference type="EMBL" id="TPG84797.1"/>
    </source>
</evidence>
<evidence type="ECO:0000256" key="1">
    <source>
        <dbReference type="SAM" id="MobiDB-lite"/>
    </source>
</evidence>
<dbReference type="RefSeq" id="WP_140678660.1">
    <property type="nucleotide sequence ID" value="NZ_RCZA01000004.1"/>
</dbReference>
<accession>A0A502ID15</accession>
<feature type="compositionally biased region" description="Basic and acidic residues" evidence="1">
    <location>
        <begin position="1"/>
        <end position="11"/>
    </location>
</feature>
<gene>
    <name evidence="2" type="ORF">EAH74_12305</name>
</gene>
<sequence length="106" mass="11926">MKEMLSEEEMRQALFGTASEPTTSETPDSSVTSDHQHVSKSRKAPASLTPKLRVTLRVTRDFEGATELFTYDANTLSTLIAEQEAKAEAKKKKFKYFELISIKPIE</sequence>
<comment type="caution">
    <text evidence="2">The sequence shown here is derived from an EMBL/GenBank/DDBJ whole genome shotgun (WGS) entry which is preliminary data.</text>
</comment>
<proteinExistence type="predicted"/>
<dbReference type="AlphaFoldDB" id="A0A502ID15"/>
<reference evidence="2 3" key="1">
    <citation type="journal article" date="2019" name="Environ. Microbiol.">
        <title>Species interactions and distinct microbial communities in high Arctic permafrost affected cryosols are associated with the CH4 and CO2 gas fluxes.</title>
        <authorList>
            <person name="Altshuler I."/>
            <person name="Hamel J."/>
            <person name="Turney S."/>
            <person name="Magnuson E."/>
            <person name="Levesque R."/>
            <person name="Greer C."/>
            <person name="Whyte L.G."/>
        </authorList>
    </citation>
    <scope>NUCLEOTIDE SEQUENCE [LARGE SCALE GENOMIC DNA]</scope>
    <source>
        <strain evidence="2 3">OWC5</strain>
    </source>
</reference>
<feature type="compositionally biased region" description="Low complexity" evidence="1">
    <location>
        <begin position="17"/>
        <end position="33"/>
    </location>
</feature>
<dbReference type="Proteomes" id="UP000320914">
    <property type="component" value="Unassembled WGS sequence"/>
</dbReference>
<dbReference type="EMBL" id="RCZA01000004">
    <property type="protein sequence ID" value="TPG84797.1"/>
    <property type="molecule type" value="Genomic_DNA"/>
</dbReference>
<evidence type="ECO:0000313" key="3">
    <source>
        <dbReference type="Proteomes" id="UP000320914"/>
    </source>
</evidence>